<proteinExistence type="predicted"/>
<comment type="caution">
    <text evidence="2">The sequence shown here is derived from an EMBL/GenBank/DDBJ whole genome shotgun (WGS) entry which is preliminary data.</text>
</comment>
<feature type="transmembrane region" description="Helical" evidence="1">
    <location>
        <begin position="232"/>
        <end position="252"/>
    </location>
</feature>
<feature type="transmembrane region" description="Helical" evidence="1">
    <location>
        <begin position="46"/>
        <end position="66"/>
    </location>
</feature>
<dbReference type="SUPFAM" id="SSF103473">
    <property type="entry name" value="MFS general substrate transporter"/>
    <property type="match status" value="1"/>
</dbReference>
<feature type="transmembrane region" description="Helical" evidence="1">
    <location>
        <begin position="128"/>
        <end position="147"/>
    </location>
</feature>
<dbReference type="PROSITE" id="PS51257">
    <property type="entry name" value="PROKAR_LIPOPROTEIN"/>
    <property type="match status" value="1"/>
</dbReference>
<keyword evidence="1" id="KW-0812">Transmembrane</keyword>
<feature type="transmembrane region" description="Helical" evidence="1">
    <location>
        <begin position="259"/>
        <end position="277"/>
    </location>
</feature>
<gene>
    <name evidence="2" type="ORF">COA07_09140</name>
</gene>
<feature type="transmembrane region" description="Helical" evidence="1">
    <location>
        <begin position="346"/>
        <end position="367"/>
    </location>
</feature>
<protein>
    <submittedName>
        <fullName evidence="2">MFS transporter</fullName>
    </submittedName>
</protein>
<dbReference type="Gene3D" id="1.20.1250.20">
    <property type="entry name" value="MFS general substrate transporter like domains"/>
    <property type="match status" value="1"/>
</dbReference>
<reference evidence="2 3" key="1">
    <citation type="submission" date="2017-09" db="EMBL/GenBank/DDBJ databases">
        <title>Sphingomonas adhaesiva DSM 7418, whole genome shotgun sequence.</title>
        <authorList>
            <person name="Feng G."/>
            <person name="Zhu H."/>
        </authorList>
    </citation>
    <scope>NUCLEOTIDE SEQUENCE [LARGE SCALE GENOMIC DNA]</scope>
    <source>
        <strain evidence="2 3">DSM 7418</strain>
    </source>
</reference>
<feature type="transmembrane region" description="Helical" evidence="1">
    <location>
        <begin position="198"/>
        <end position="226"/>
    </location>
</feature>
<organism evidence="2 3">
    <name type="scientific">Sphingomonas adhaesiva</name>
    <dbReference type="NCBI Taxonomy" id="28212"/>
    <lineage>
        <taxon>Bacteria</taxon>
        <taxon>Pseudomonadati</taxon>
        <taxon>Pseudomonadota</taxon>
        <taxon>Alphaproteobacteria</taxon>
        <taxon>Sphingomonadales</taxon>
        <taxon>Sphingomonadaceae</taxon>
        <taxon>Sphingomonas</taxon>
    </lineage>
</organism>
<feature type="transmembrane region" description="Helical" evidence="1">
    <location>
        <begin position="283"/>
        <end position="304"/>
    </location>
</feature>
<dbReference type="EMBL" id="NWVC01000003">
    <property type="protein sequence ID" value="PCG14655.1"/>
    <property type="molecule type" value="Genomic_DNA"/>
</dbReference>
<feature type="transmembrane region" description="Helical" evidence="1">
    <location>
        <begin position="73"/>
        <end position="91"/>
    </location>
</feature>
<dbReference type="InterPro" id="IPR036259">
    <property type="entry name" value="MFS_trans_sf"/>
</dbReference>
<evidence type="ECO:0000313" key="2">
    <source>
        <dbReference type="EMBL" id="PCG14655.1"/>
    </source>
</evidence>
<name>A0A2A4I841_9SPHN</name>
<feature type="transmembrane region" description="Helical" evidence="1">
    <location>
        <begin position="159"/>
        <end position="177"/>
    </location>
</feature>
<dbReference type="Proteomes" id="UP000218323">
    <property type="component" value="Unassembled WGS sequence"/>
</dbReference>
<keyword evidence="3" id="KW-1185">Reference proteome</keyword>
<sequence>MNHATSRAPIGAIAAAALACLQPGIDPVFLTLLSDAGGLDPDAHGWVVGATQGGMAAGALLVWRFGAKLPAHIAARAALAATALALLTAVLDAGLSALLLTRALFGTATGIVYTDAMSGAAARRPTTAYAAVFLTQLLLSALVALVLPPVAHAAGPRVALALLAAPPATAALIAAPLNPRVRERDPGVAGASPVSAAAWALALATIAFIAATMMIWSSAAALAIASGIAPDTIGVAVSAGSVIGAATALAVLRDRRVVPLPLTGVLASGGLLAPLVLTPPGQSGPFVAGILLLNIGSTAIIIRCSGAASAAGDGALFRRFVACTHPLGMIAGPLIGAALVGVAGSAGLVAGAAGALALGCAALVVAARQAAVFSQVQKNLFGPA</sequence>
<keyword evidence="1" id="KW-0472">Membrane</keyword>
<keyword evidence="1" id="KW-1133">Transmembrane helix</keyword>
<accession>A0A2A4I841</accession>
<feature type="transmembrane region" description="Helical" evidence="1">
    <location>
        <begin position="316"/>
        <end position="340"/>
    </location>
</feature>
<dbReference type="RefSeq" id="WP_066712071.1">
    <property type="nucleotide sequence ID" value="NZ_JBHIWA010000061.1"/>
</dbReference>
<dbReference type="AlphaFoldDB" id="A0A2A4I841"/>
<evidence type="ECO:0000313" key="3">
    <source>
        <dbReference type="Proteomes" id="UP000218323"/>
    </source>
</evidence>
<evidence type="ECO:0000256" key="1">
    <source>
        <dbReference type="SAM" id="Phobius"/>
    </source>
</evidence>